<dbReference type="EMBL" id="ML736814">
    <property type="protein sequence ID" value="KAE8400563.1"/>
    <property type="molecule type" value="Genomic_DNA"/>
</dbReference>
<gene>
    <name evidence="1" type="ORF">BDV37DRAFT_201582</name>
</gene>
<dbReference type="AlphaFoldDB" id="A0A5N6III1"/>
<proteinExistence type="predicted"/>
<evidence type="ECO:0000313" key="1">
    <source>
        <dbReference type="EMBL" id="KAE8400563.1"/>
    </source>
</evidence>
<keyword evidence="2" id="KW-1185">Reference proteome</keyword>
<name>A0A5N6III1_9EURO</name>
<protein>
    <submittedName>
        <fullName evidence="1">Uncharacterized protein</fullName>
    </submittedName>
</protein>
<organism evidence="1 2">
    <name type="scientific">Aspergillus pseudonomiae</name>
    <dbReference type="NCBI Taxonomy" id="1506151"/>
    <lineage>
        <taxon>Eukaryota</taxon>
        <taxon>Fungi</taxon>
        <taxon>Dikarya</taxon>
        <taxon>Ascomycota</taxon>
        <taxon>Pezizomycotina</taxon>
        <taxon>Eurotiomycetes</taxon>
        <taxon>Eurotiomycetidae</taxon>
        <taxon>Eurotiales</taxon>
        <taxon>Aspergillaceae</taxon>
        <taxon>Aspergillus</taxon>
        <taxon>Aspergillus subgen. Circumdati</taxon>
    </lineage>
</organism>
<reference evidence="1 2" key="1">
    <citation type="submission" date="2019-04" db="EMBL/GenBank/DDBJ databases">
        <authorList>
            <consortium name="DOE Joint Genome Institute"/>
            <person name="Mondo S."/>
            <person name="Kjaerbolling I."/>
            <person name="Vesth T."/>
            <person name="Frisvad J.C."/>
            <person name="Nybo J.L."/>
            <person name="Theobald S."/>
            <person name="Kildgaard S."/>
            <person name="Isbrandt T."/>
            <person name="Kuo A."/>
            <person name="Sato A."/>
            <person name="Lyhne E.K."/>
            <person name="Kogle M.E."/>
            <person name="Wiebenga A."/>
            <person name="Kun R.S."/>
            <person name="Lubbers R.J."/>
            <person name="Makela M.R."/>
            <person name="Barry K."/>
            <person name="Chovatia M."/>
            <person name="Clum A."/>
            <person name="Daum C."/>
            <person name="Haridas S."/>
            <person name="He G."/>
            <person name="LaButti K."/>
            <person name="Lipzen A."/>
            <person name="Riley R."/>
            <person name="Salamov A."/>
            <person name="Simmons B.A."/>
            <person name="Magnuson J.K."/>
            <person name="Henrissat B."/>
            <person name="Mortensen U.H."/>
            <person name="Larsen T.O."/>
            <person name="Devries R.P."/>
            <person name="Grigoriev I.V."/>
            <person name="Machida M."/>
            <person name="Baker S.E."/>
            <person name="Andersen M.R."/>
            <person name="Cantor M.N."/>
            <person name="Hua S.X."/>
        </authorList>
    </citation>
    <scope>NUCLEOTIDE SEQUENCE [LARGE SCALE GENOMIC DNA]</scope>
    <source>
        <strain evidence="1 2">CBS 119388</strain>
    </source>
</reference>
<evidence type="ECO:0000313" key="2">
    <source>
        <dbReference type="Proteomes" id="UP000325579"/>
    </source>
</evidence>
<accession>A0A5N7D3Y3</accession>
<dbReference type="Proteomes" id="UP000325579">
    <property type="component" value="Unassembled WGS sequence"/>
</dbReference>
<accession>A0A5N6III1</accession>
<sequence length="130" mass="14713">MRRPLSADAEKIRGEIKEMIRETATEKQTYSKKVDRLRSDDGRIMYAGDALSKKVVELRDLLSIGTEFGWTVWHFPTAEDLINENNSMYLVPLSSDSTITPGGPLTEGYLIHITDKQTLSSCATIIIYMR</sequence>
<dbReference type="OrthoDB" id="4390692at2759"/>
<dbReference type="RefSeq" id="XP_031937882.1">
    <property type="nucleotide sequence ID" value="XM_032079860.1"/>
</dbReference>
<dbReference type="GeneID" id="43664551"/>